<keyword evidence="3" id="KW-1185">Reference proteome</keyword>
<dbReference type="RefSeq" id="WP_143418274.1">
    <property type="nucleotide sequence ID" value="NZ_VJXR01000022.1"/>
</dbReference>
<evidence type="ECO:0000256" key="1">
    <source>
        <dbReference type="SAM" id="MobiDB-lite"/>
    </source>
</evidence>
<organism evidence="2 3">
    <name type="scientific">Georgenia yuyongxinii</name>
    <dbReference type="NCBI Taxonomy" id="2589797"/>
    <lineage>
        <taxon>Bacteria</taxon>
        <taxon>Bacillati</taxon>
        <taxon>Actinomycetota</taxon>
        <taxon>Actinomycetes</taxon>
        <taxon>Micrococcales</taxon>
        <taxon>Bogoriellaceae</taxon>
        <taxon>Georgenia</taxon>
    </lineage>
</organism>
<dbReference type="AlphaFoldDB" id="A0A552WRQ6"/>
<gene>
    <name evidence="2" type="ORF">FJ693_09395</name>
</gene>
<protein>
    <submittedName>
        <fullName evidence="2">Uncharacterized protein</fullName>
    </submittedName>
</protein>
<dbReference type="Proteomes" id="UP000318693">
    <property type="component" value="Unassembled WGS sequence"/>
</dbReference>
<proteinExistence type="predicted"/>
<evidence type="ECO:0000313" key="2">
    <source>
        <dbReference type="EMBL" id="TRW45498.1"/>
    </source>
</evidence>
<dbReference type="EMBL" id="VJXR01000022">
    <property type="protein sequence ID" value="TRW45498.1"/>
    <property type="molecule type" value="Genomic_DNA"/>
</dbReference>
<reference evidence="2 3" key="1">
    <citation type="submission" date="2019-07" db="EMBL/GenBank/DDBJ databases">
        <title>Georgenia wutianyii sp. nov. and Georgenia *** sp. nov. isolated from plateau pika (Ochotona curzoniae) in the Qinghai-Tibet plateau of China.</title>
        <authorList>
            <person name="Tian Z."/>
        </authorList>
    </citation>
    <scope>NUCLEOTIDE SEQUENCE [LARGE SCALE GENOMIC DNA]</scope>
    <source>
        <strain evidence="2 3">Z446</strain>
    </source>
</reference>
<evidence type="ECO:0000313" key="3">
    <source>
        <dbReference type="Proteomes" id="UP000318693"/>
    </source>
</evidence>
<accession>A0A552WRQ6</accession>
<feature type="region of interest" description="Disordered" evidence="1">
    <location>
        <begin position="66"/>
        <end position="85"/>
    </location>
</feature>
<comment type="caution">
    <text evidence="2">The sequence shown here is derived from an EMBL/GenBank/DDBJ whole genome shotgun (WGS) entry which is preliminary data.</text>
</comment>
<name>A0A552WRQ6_9MICO</name>
<sequence>MIYEIRVDGRVDPSDLADYATVTARIQQAGTVLTCAVADAAALTGMIAVLADLGLTVRYVLEVAAESPAPPSPSTSQNGGQTTSA</sequence>